<dbReference type="Gene3D" id="3.20.20.70">
    <property type="entry name" value="Aldolase class I"/>
    <property type="match status" value="1"/>
</dbReference>
<keyword evidence="1" id="KW-0949">S-adenosyl-L-methionine</keyword>
<evidence type="ECO:0000256" key="1">
    <source>
        <dbReference type="ARBA" id="ARBA00022691"/>
    </source>
</evidence>
<dbReference type="PROSITE" id="PS51918">
    <property type="entry name" value="RADICAL_SAM"/>
    <property type="match status" value="1"/>
</dbReference>
<dbReference type="Pfam" id="PF13186">
    <property type="entry name" value="SPASM"/>
    <property type="match status" value="1"/>
</dbReference>
<sequence length="235" mass="26567">SSKRGPVVAWNITRKCNFKCKHCYSDAALKTGADELSFEEIKSIIDEMKKLNVPVILLSGGEPLMHEHIFEIIDYIRTSGIRVSLSTNGSLITEEAALRLKNLGVSYVGIRVDIKDQIMTNDQARDFVERLVDYTLQLKEKGIKKEILTVTNHSDDQFSRFMPLGSVREASLSDIWVEGTEDLKALRNKRDYLNKRCSGCRWLDICGGNLRARAYQTTGDLWGEDPGCYLGDDEI</sequence>
<dbReference type="InterPro" id="IPR007197">
    <property type="entry name" value="rSAM"/>
</dbReference>
<proteinExistence type="predicted"/>
<evidence type="ECO:0000313" key="6">
    <source>
        <dbReference type="EMBL" id="GKT18598.1"/>
    </source>
</evidence>
<organism evidence="6 7">
    <name type="scientific">Aduncisulcus paluster</name>
    <dbReference type="NCBI Taxonomy" id="2918883"/>
    <lineage>
        <taxon>Eukaryota</taxon>
        <taxon>Metamonada</taxon>
        <taxon>Carpediemonas-like organisms</taxon>
        <taxon>Aduncisulcus</taxon>
    </lineage>
</organism>
<dbReference type="PANTHER" id="PTHR11228">
    <property type="entry name" value="RADICAL SAM DOMAIN PROTEIN"/>
    <property type="match status" value="1"/>
</dbReference>
<keyword evidence="7" id="KW-1185">Reference proteome</keyword>
<evidence type="ECO:0000256" key="4">
    <source>
        <dbReference type="ARBA" id="ARBA00023014"/>
    </source>
</evidence>
<protein>
    <recommendedName>
        <fullName evidence="5">Radical SAM core domain-containing protein</fullName>
    </recommendedName>
</protein>
<gene>
    <name evidence="6" type="ORF">ADUPG1_004266</name>
</gene>
<dbReference type="InterPro" id="IPR013785">
    <property type="entry name" value="Aldolase_TIM"/>
</dbReference>
<dbReference type="InterPro" id="IPR050377">
    <property type="entry name" value="Radical_SAM_PqqE_MftC-like"/>
</dbReference>
<name>A0ABQ5JV88_9EUKA</name>
<comment type="caution">
    <text evidence="6">The sequence shown here is derived from an EMBL/GenBank/DDBJ whole genome shotgun (WGS) entry which is preliminary data.</text>
</comment>
<dbReference type="EMBL" id="BQXS01006240">
    <property type="protein sequence ID" value="GKT18598.1"/>
    <property type="molecule type" value="Genomic_DNA"/>
</dbReference>
<evidence type="ECO:0000259" key="5">
    <source>
        <dbReference type="PROSITE" id="PS51918"/>
    </source>
</evidence>
<keyword evidence="2" id="KW-0479">Metal-binding</keyword>
<dbReference type="PANTHER" id="PTHR11228:SF7">
    <property type="entry name" value="PQQA PEPTIDE CYCLASE"/>
    <property type="match status" value="1"/>
</dbReference>
<dbReference type="Pfam" id="PF04055">
    <property type="entry name" value="Radical_SAM"/>
    <property type="match status" value="1"/>
</dbReference>
<evidence type="ECO:0000256" key="3">
    <source>
        <dbReference type="ARBA" id="ARBA00023004"/>
    </source>
</evidence>
<dbReference type="SFLD" id="SFLDG01067">
    <property type="entry name" value="SPASM/twitch_domain_containing"/>
    <property type="match status" value="1"/>
</dbReference>
<reference evidence="6" key="1">
    <citation type="submission" date="2022-03" db="EMBL/GenBank/DDBJ databases">
        <title>Draft genome sequence of Aduncisulcus paluster, a free-living microaerophilic Fornicata.</title>
        <authorList>
            <person name="Yuyama I."/>
            <person name="Kume K."/>
            <person name="Tamura T."/>
            <person name="Inagaki Y."/>
            <person name="Hashimoto T."/>
        </authorList>
    </citation>
    <scope>NUCLEOTIDE SEQUENCE</scope>
    <source>
        <strain evidence="6">NY0171</strain>
    </source>
</reference>
<accession>A0ABQ5JV88</accession>
<keyword evidence="4" id="KW-0411">Iron-sulfur</keyword>
<dbReference type="InterPro" id="IPR023885">
    <property type="entry name" value="4Fe4S-binding_SPASM_dom"/>
</dbReference>
<dbReference type="Proteomes" id="UP001057375">
    <property type="component" value="Unassembled WGS sequence"/>
</dbReference>
<dbReference type="SFLD" id="SFLDS00029">
    <property type="entry name" value="Radical_SAM"/>
    <property type="match status" value="1"/>
</dbReference>
<evidence type="ECO:0000313" key="7">
    <source>
        <dbReference type="Proteomes" id="UP001057375"/>
    </source>
</evidence>
<feature type="non-terminal residue" evidence="6">
    <location>
        <position position="1"/>
    </location>
</feature>
<evidence type="ECO:0000256" key="2">
    <source>
        <dbReference type="ARBA" id="ARBA00022723"/>
    </source>
</evidence>
<dbReference type="SUPFAM" id="SSF102114">
    <property type="entry name" value="Radical SAM enzymes"/>
    <property type="match status" value="1"/>
</dbReference>
<keyword evidence="3" id="KW-0408">Iron</keyword>
<dbReference type="CDD" id="cd01335">
    <property type="entry name" value="Radical_SAM"/>
    <property type="match status" value="1"/>
</dbReference>
<dbReference type="InterPro" id="IPR058240">
    <property type="entry name" value="rSAM_sf"/>
</dbReference>
<feature type="domain" description="Radical SAM core" evidence="5">
    <location>
        <begin position="2"/>
        <end position="204"/>
    </location>
</feature>
<dbReference type="NCBIfam" id="TIGR04085">
    <property type="entry name" value="rSAM_more_4Fe4S"/>
    <property type="match status" value="1"/>
</dbReference>